<evidence type="ECO:0000313" key="3">
    <source>
        <dbReference type="Proteomes" id="UP001222325"/>
    </source>
</evidence>
<gene>
    <name evidence="2" type="ORF">B0H15DRAFT_955547</name>
</gene>
<feature type="non-terminal residue" evidence="2">
    <location>
        <position position="1"/>
    </location>
</feature>
<dbReference type="AlphaFoldDB" id="A0AAD6XI98"/>
<keyword evidence="3" id="KW-1185">Reference proteome</keyword>
<name>A0AAD6XI98_9AGAR</name>
<organism evidence="2 3">
    <name type="scientific">Mycena belliarum</name>
    <dbReference type="NCBI Taxonomy" id="1033014"/>
    <lineage>
        <taxon>Eukaryota</taxon>
        <taxon>Fungi</taxon>
        <taxon>Dikarya</taxon>
        <taxon>Basidiomycota</taxon>
        <taxon>Agaricomycotina</taxon>
        <taxon>Agaricomycetes</taxon>
        <taxon>Agaricomycetidae</taxon>
        <taxon>Agaricales</taxon>
        <taxon>Marasmiineae</taxon>
        <taxon>Mycenaceae</taxon>
        <taxon>Mycena</taxon>
    </lineage>
</organism>
<evidence type="ECO:0000313" key="2">
    <source>
        <dbReference type="EMBL" id="KAJ7076531.1"/>
    </source>
</evidence>
<evidence type="ECO:0000256" key="1">
    <source>
        <dbReference type="SAM" id="MobiDB-lite"/>
    </source>
</evidence>
<protein>
    <submittedName>
        <fullName evidence="2">Uncharacterized protein</fullName>
    </submittedName>
</protein>
<comment type="caution">
    <text evidence="2">The sequence shown here is derived from an EMBL/GenBank/DDBJ whole genome shotgun (WGS) entry which is preliminary data.</text>
</comment>
<proteinExistence type="predicted"/>
<dbReference type="EMBL" id="JARJCN010000080">
    <property type="protein sequence ID" value="KAJ7076531.1"/>
    <property type="molecule type" value="Genomic_DNA"/>
</dbReference>
<sequence>PPTLSTHLPDDIHYRELRGGNFNAILGQITIVRTGRLPSQLALYVAAADYGRLKYDPASALHRWVVDFLVQTVTQTVIQVTASQLKCGAPDDQDEAATRAWLMQVKMKAESILLECGVIPALEAAKTRARRTELTLTYARSLAGSVQRDEQRADTGPGSSRPKQRGLQAAALGEARQLQLEGIVAHALQLDSLDLPPDPNHLGSYPHPILSLSFRSWFAGLKEGTEVVFASNALGRTKAAFEKVQARNGAFAELRRNTPVFVDTEAIARSNLMKTLQEIAKPGRYWVGELLEVPRSVCCHRCGWEGVARHNVATHSCSTGGPKHLMNSKQFSTIERVLYTHDVLDRPQMLGVLGSKPDLLAELGLVTVSAQSILSSPLQVSALEALLCPEDLLAVIAAASTTTAQVYIPMAVCSDTNLLLTLAVDQILKTGYTCPNVFLPLTPADRKAWTRPESDKIQKWFVSEKRNLYMVACPGPPDSMDARHAFFLSEKVARRSDGTGFKIEPGGQSCAACSSKKCAPRQFRKVDNLLDLPPHFSRHIWARLRRGLDWPEVRRSKTPVARR</sequence>
<dbReference type="Proteomes" id="UP001222325">
    <property type="component" value="Unassembled WGS sequence"/>
</dbReference>
<reference evidence="2" key="1">
    <citation type="submission" date="2023-03" db="EMBL/GenBank/DDBJ databases">
        <title>Massive genome expansion in bonnet fungi (Mycena s.s.) driven by repeated elements and novel gene families across ecological guilds.</title>
        <authorList>
            <consortium name="Lawrence Berkeley National Laboratory"/>
            <person name="Harder C.B."/>
            <person name="Miyauchi S."/>
            <person name="Viragh M."/>
            <person name="Kuo A."/>
            <person name="Thoen E."/>
            <person name="Andreopoulos B."/>
            <person name="Lu D."/>
            <person name="Skrede I."/>
            <person name="Drula E."/>
            <person name="Henrissat B."/>
            <person name="Morin E."/>
            <person name="Kohler A."/>
            <person name="Barry K."/>
            <person name="LaButti K."/>
            <person name="Morin E."/>
            <person name="Salamov A."/>
            <person name="Lipzen A."/>
            <person name="Mereny Z."/>
            <person name="Hegedus B."/>
            <person name="Baldrian P."/>
            <person name="Stursova M."/>
            <person name="Weitz H."/>
            <person name="Taylor A."/>
            <person name="Grigoriev I.V."/>
            <person name="Nagy L.G."/>
            <person name="Martin F."/>
            <person name="Kauserud H."/>
        </authorList>
    </citation>
    <scope>NUCLEOTIDE SEQUENCE</scope>
    <source>
        <strain evidence="2">CBHHK173m</strain>
    </source>
</reference>
<accession>A0AAD6XI98</accession>
<feature type="region of interest" description="Disordered" evidence="1">
    <location>
        <begin position="145"/>
        <end position="168"/>
    </location>
</feature>